<dbReference type="InterPro" id="IPR004220">
    <property type="entry name" value="5-COMe_2-OHmuconate_Isoase"/>
</dbReference>
<dbReference type="InterPro" id="IPR014347">
    <property type="entry name" value="Tautomerase/MIF_sf"/>
</dbReference>
<dbReference type="PANTHER" id="PTHR37950:SF1">
    <property type="entry name" value="4-HYDROXYPHENYLACETATE CATABOLISM PROTEIN"/>
    <property type="match status" value="1"/>
</dbReference>
<dbReference type="EMBL" id="JBHSBU010000001">
    <property type="protein sequence ID" value="MFC4161491.1"/>
    <property type="molecule type" value="Genomic_DNA"/>
</dbReference>
<proteinExistence type="predicted"/>
<keyword evidence="2" id="KW-1185">Reference proteome</keyword>
<evidence type="ECO:0000313" key="2">
    <source>
        <dbReference type="Proteomes" id="UP001595791"/>
    </source>
</evidence>
<dbReference type="SUPFAM" id="SSF55331">
    <property type="entry name" value="Tautomerase/MIF"/>
    <property type="match status" value="1"/>
</dbReference>
<dbReference type="CDD" id="cd00580">
    <property type="entry name" value="CHMI"/>
    <property type="match status" value="1"/>
</dbReference>
<dbReference type="Proteomes" id="UP001595791">
    <property type="component" value="Unassembled WGS sequence"/>
</dbReference>
<organism evidence="1 2">
    <name type="scientific">Chitinimonas lacunae</name>
    <dbReference type="NCBI Taxonomy" id="1963018"/>
    <lineage>
        <taxon>Bacteria</taxon>
        <taxon>Pseudomonadati</taxon>
        <taxon>Pseudomonadota</taxon>
        <taxon>Betaproteobacteria</taxon>
        <taxon>Neisseriales</taxon>
        <taxon>Chitinibacteraceae</taxon>
        <taxon>Chitinimonas</taxon>
    </lineage>
</organism>
<accession>A0ABV8MWX3</accession>
<name>A0ABV8MWX3_9NEIS</name>
<dbReference type="PANTHER" id="PTHR37950">
    <property type="entry name" value="4-HYDROXYPHENYLACETATE CATABOLISM PROTEIN"/>
    <property type="match status" value="1"/>
</dbReference>
<dbReference type="RefSeq" id="WP_378167493.1">
    <property type="nucleotide sequence ID" value="NZ_JBHSBU010000001.1"/>
</dbReference>
<protein>
    <submittedName>
        <fullName evidence="1">5-carboxymethyl-2-hydroxymuconate Delta-isomerase</fullName>
    </submittedName>
</protein>
<sequence length="124" mass="14189">MPHIVLEYSDNLPDPVDFQALFAQLHAALVNLGDVHLNEIKSRAIKCHDWRVGDGHPRHGFAHLKLYLLDRRKTEFKRRALAAMKPILAAHYPRSLIGLEFQLCLEIIDIRSDAYDKLVSSVSH</sequence>
<reference evidence="2" key="1">
    <citation type="journal article" date="2019" name="Int. J. Syst. Evol. Microbiol.">
        <title>The Global Catalogue of Microorganisms (GCM) 10K type strain sequencing project: providing services to taxonomists for standard genome sequencing and annotation.</title>
        <authorList>
            <consortium name="The Broad Institute Genomics Platform"/>
            <consortium name="The Broad Institute Genome Sequencing Center for Infectious Disease"/>
            <person name="Wu L."/>
            <person name="Ma J."/>
        </authorList>
    </citation>
    <scope>NUCLEOTIDE SEQUENCE [LARGE SCALE GENOMIC DNA]</scope>
    <source>
        <strain evidence="2">LMG 29894</strain>
    </source>
</reference>
<comment type="caution">
    <text evidence="1">The sequence shown here is derived from an EMBL/GenBank/DDBJ whole genome shotgun (WGS) entry which is preliminary data.</text>
</comment>
<dbReference type="Gene3D" id="3.30.429.10">
    <property type="entry name" value="Macrophage Migration Inhibitory Factor"/>
    <property type="match status" value="1"/>
</dbReference>
<dbReference type="Pfam" id="PF02962">
    <property type="entry name" value="CHMI"/>
    <property type="match status" value="1"/>
</dbReference>
<evidence type="ECO:0000313" key="1">
    <source>
        <dbReference type="EMBL" id="MFC4161491.1"/>
    </source>
</evidence>
<gene>
    <name evidence="1" type="ORF">ACFOW7_19320</name>
</gene>